<accession>A0A7W6K5V9</accession>
<dbReference type="Proteomes" id="UP000584824">
    <property type="component" value="Unassembled WGS sequence"/>
</dbReference>
<reference evidence="3 4" key="1">
    <citation type="submission" date="2020-08" db="EMBL/GenBank/DDBJ databases">
        <title>Genomic Encyclopedia of Type Strains, Phase IV (KMG-IV): sequencing the most valuable type-strain genomes for metagenomic binning, comparative biology and taxonomic classification.</title>
        <authorList>
            <person name="Goeker M."/>
        </authorList>
    </citation>
    <scope>NUCLEOTIDE SEQUENCE [LARGE SCALE GENOMIC DNA]</scope>
    <source>
        <strain evidence="3 4">DSM 26385</strain>
    </source>
</reference>
<keyword evidence="2" id="KW-0812">Transmembrane</keyword>
<dbReference type="RefSeq" id="WP_183795579.1">
    <property type="nucleotide sequence ID" value="NZ_JACIDU010000030.1"/>
</dbReference>
<name>A0A7W6K5V9_9HYPH</name>
<evidence type="ECO:0000256" key="2">
    <source>
        <dbReference type="SAM" id="Phobius"/>
    </source>
</evidence>
<evidence type="ECO:0000313" key="3">
    <source>
        <dbReference type="EMBL" id="MBB4105783.1"/>
    </source>
</evidence>
<keyword evidence="2" id="KW-1133">Transmembrane helix</keyword>
<organism evidence="3 4">
    <name type="scientific">Allorhizobium borbori</name>
    <dbReference type="NCBI Taxonomy" id="485907"/>
    <lineage>
        <taxon>Bacteria</taxon>
        <taxon>Pseudomonadati</taxon>
        <taxon>Pseudomonadota</taxon>
        <taxon>Alphaproteobacteria</taxon>
        <taxon>Hyphomicrobiales</taxon>
        <taxon>Rhizobiaceae</taxon>
        <taxon>Rhizobium/Agrobacterium group</taxon>
        <taxon>Allorhizobium</taxon>
    </lineage>
</organism>
<feature type="transmembrane region" description="Helical" evidence="2">
    <location>
        <begin position="12"/>
        <end position="31"/>
    </location>
</feature>
<comment type="caution">
    <text evidence="3">The sequence shown here is derived from an EMBL/GenBank/DDBJ whole genome shotgun (WGS) entry which is preliminary data.</text>
</comment>
<sequence length="259" mass="28013">MTDIPVRKSRVVFVSLTLAIVGAIVATVLLANDRRHLNALLVYYGYMEPPQPEPPLGKKRRNPAGDTVPLSGTGAERLFSGSGMTPFARIIHFPAPDMCKLFSNRGYEGEGWQPSPLGEASECTAEKAIAGSEDAGEAPASLFVVIRGTAQDDITALRIKMLAPATPHGEAALKELDSALADLIEATGWSDLTPLRHRILALEDVNMTDYSLSVTFKREITNPDAYNLIIRPASSNQDTHRLERPARAGAFNQPVNQAP</sequence>
<dbReference type="Pfam" id="PF19495">
    <property type="entry name" value="DUF6030"/>
    <property type="match status" value="1"/>
</dbReference>
<keyword evidence="4" id="KW-1185">Reference proteome</keyword>
<keyword evidence="2" id="KW-0472">Membrane</keyword>
<proteinExistence type="predicted"/>
<gene>
    <name evidence="3" type="ORF">GGQ66_004371</name>
</gene>
<dbReference type="InterPro" id="IPR046071">
    <property type="entry name" value="DUF6030"/>
</dbReference>
<dbReference type="EMBL" id="JACIDU010000030">
    <property type="protein sequence ID" value="MBB4105783.1"/>
    <property type="molecule type" value="Genomic_DNA"/>
</dbReference>
<feature type="region of interest" description="Disordered" evidence="1">
    <location>
        <begin position="52"/>
        <end position="76"/>
    </location>
</feature>
<evidence type="ECO:0000256" key="1">
    <source>
        <dbReference type="SAM" id="MobiDB-lite"/>
    </source>
</evidence>
<evidence type="ECO:0000313" key="4">
    <source>
        <dbReference type="Proteomes" id="UP000584824"/>
    </source>
</evidence>
<dbReference type="AlphaFoldDB" id="A0A7W6K5V9"/>
<protein>
    <submittedName>
        <fullName evidence="3">Uncharacterized protein</fullName>
    </submittedName>
</protein>